<accession>A0A6G5RE90</accession>
<proteinExistence type="predicted"/>
<organism evidence="1 2">
    <name type="scientific">Streptomyces hawaiiensis</name>
    <dbReference type="NCBI Taxonomy" id="67305"/>
    <lineage>
        <taxon>Bacteria</taxon>
        <taxon>Bacillati</taxon>
        <taxon>Actinomycetota</taxon>
        <taxon>Actinomycetes</taxon>
        <taxon>Kitasatosporales</taxon>
        <taxon>Streptomycetaceae</taxon>
        <taxon>Streptomyces</taxon>
    </lineage>
</organism>
<dbReference type="AlphaFoldDB" id="A0A6G5RE90"/>
<keyword evidence="2" id="KW-1185">Reference proteome</keyword>
<reference evidence="1 2" key="1">
    <citation type="submission" date="2017-06" db="EMBL/GenBank/DDBJ databases">
        <title>Complete Genome Sequence of Streptomyces hawaiiensis NRRL 15010 and insights into acyldepsipeptides biosynthesis.</title>
        <authorList>
            <person name="Mariita R.M."/>
            <person name="Sello J.K."/>
        </authorList>
    </citation>
    <scope>NUCLEOTIDE SEQUENCE [LARGE SCALE GENOMIC DNA]</scope>
    <source>
        <strain evidence="1 2">ATCC 12236</strain>
    </source>
</reference>
<dbReference type="RefSeq" id="WP_175433090.1">
    <property type="nucleotide sequence ID" value="NZ_CP021978.1"/>
</dbReference>
<sequence length="117" mass="13253">MSYDLAFWYESGSLDAAAAYQKYDAMTDGESGVTAESPRVADFYRDVQKAYQDLTEDTTEEEADQSPWTSSVYFNGEYVLVNIAWSRKNEVSDTLITMAKSRGLMTYDPQRELVVEA</sequence>
<dbReference type="EMBL" id="CP021978">
    <property type="protein sequence ID" value="QCD56463.1"/>
    <property type="molecule type" value="Genomic_DNA"/>
</dbReference>
<evidence type="ECO:0000313" key="1">
    <source>
        <dbReference type="EMBL" id="QCD56463.1"/>
    </source>
</evidence>
<protein>
    <submittedName>
        <fullName evidence="1">Uncharacterized protein</fullName>
    </submittedName>
</protein>
<dbReference type="KEGG" id="shaw:CEB94_17535"/>
<name>A0A6G5RE90_9ACTN</name>
<gene>
    <name evidence="1" type="ORF">CEB94_17535</name>
</gene>
<dbReference type="Proteomes" id="UP000495940">
    <property type="component" value="Chromosome"/>
</dbReference>
<evidence type="ECO:0000313" key="2">
    <source>
        <dbReference type="Proteomes" id="UP000495940"/>
    </source>
</evidence>